<keyword evidence="3" id="KW-1185">Reference proteome</keyword>
<evidence type="ECO:0008006" key="4">
    <source>
        <dbReference type="Google" id="ProtNLM"/>
    </source>
</evidence>
<feature type="chain" id="PRO_5036211495" description="Crustacean cardioactive peptide" evidence="1">
    <location>
        <begin position="24"/>
        <end position="104"/>
    </location>
</feature>
<dbReference type="Proteomes" id="UP000728032">
    <property type="component" value="Unassembled WGS sequence"/>
</dbReference>
<organism evidence="2">
    <name type="scientific">Oppiella nova</name>
    <dbReference type="NCBI Taxonomy" id="334625"/>
    <lineage>
        <taxon>Eukaryota</taxon>
        <taxon>Metazoa</taxon>
        <taxon>Ecdysozoa</taxon>
        <taxon>Arthropoda</taxon>
        <taxon>Chelicerata</taxon>
        <taxon>Arachnida</taxon>
        <taxon>Acari</taxon>
        <taxon>Acariformes</taxon>
        <taxon>Sarcoptiformes</taxon>
        <taxon>Oribatida</taxon>
        <taxon>Brachypylina</taxon>
        <taxon>Oppioidea</taxon>
        <taxon>Oppiidae</taxon>
        <taxon>Oppiella</taxon>
    </lineage>
</organism>
<gene>
    <name evidence="2" type="ORF">ONB1V03_LOCUS14586</name>
</gene>
<dbReference type="AlphaFoldDB" id="A0A7R9MD42"/>
<dbReference type="InterPro" id="IPR024276">
    <property type="entry name" value="CCAP"/>
</dbReference>
<reference evidence="2" key="1">
    <citation type="submission" date="2020-11" db="EMBL/GenBank/DDBJ databases">
        <authorList>
            <person name="Tran Van P."/>
        </authorList>
    </citation>
    <scope>NUCLEOTIDE SEQUENCE</scope>
</reference>
<dbReference type="OrthoDB" id="6513218at2759"/>
<evidence type="ECO:0000256" key="1">
    <source>
        <dbReference type="SAM" id="SignalP"/>
    </source>
</evidence>
<dbReference type="EMBL" id="CAJPVJ010014010">
    <property type="protein sequence ID" value="CAG2175147.1"/>
    <property type="molecule type" value="Genomic_DNA"/>
</dbReference>
<name>A0A7R9MD42_9ACAR</name>
<dbReference type="EMBL" id="OC928835">
    <property type="protein sequence ID" value="CAD7657961.1"/>
    <property type="molecule type" value="Genomic_DNA"/>
</dbReference>
<sequence length="104" mass="11791">MNMNGLVIGVLVALSAILIGVSSKIIVKRETEAQVDNQSNGYSVEKRPFCNAFTGCGKKRSNNVYENVENRDLVDPLMRLSRRILKEAKQWELLHNQYNNEVPI</sequence>
<evidence type="ECO:0000313" key="2">
    <source>
        <dbReference type="EMBL" id="CAD7657961.1"/>
    </source>
</evidence>
<evidence type="ECO:0000313" key="3">
    <source>
        <dbReference type="Proteomes" id="UP000728032"/>
    </source>
</evidence>
<proteinExistence type="predicted"/>
<keyword evidence="1" id="KW-0732">Signal</keyword>
<dbReference type="Pfam" id="PF11105">
    <property type="entry name" value="CCAP"/>
    <property type="match status" value="1"/>
</dbReference>
<accession>A0A7R9MD42</accession>
<protein>
    <recommendedName>
        <fullName evidence="4">Crustacean cardioactive peptide</fullName>
    </recommendedName>
</protein>
<feature type="signal peptide" evidence="1">
    <location>
        <begin position="1"/>
        <end position="23"/>
    </location>
</feature>